<dbReference type="InterPro" id="IPR050742">
    <property type="entry name" value="Helicase_Restrict-Modif_Enz"/>
</dbReference>
<organism evidence="3 4">
    <name type="scientific">Paraflavisolibacter caeni</name>
    <dbReference type="NCBI Taxonomy" id="2982496"/>
    <lineage>
        <taxon>Bacteria</taxon>
        <taxon>Pseudomonadati</taxon>
        <taxon>Bacteroidota</taxon>
        <taxon>Chitinophagia</taxon>
        <taxon>Chitinophagales</taxon>
        <taxon>Chitinophagaceae</taxon>
        <taxon>Paraflavisolibacter</taxon>
    </lineage>
</organism>
<dbReference type="SUPFAM" id="SSF52540">
    <property type="entry name" value="P-loop containing nucleoside triphosphate hydrolases"/>
    <property type="match status" value="2"/>
</dbReference>
<feature type="compositionally biased region" description="Acidic residues" evidence="1">
    <location>
        <begin position="564"/>
        <end position="574"/>
    </location>
</feature>
<dbReference type="InterPro" id="IPR001650">
    <property type="entry name" value="Helicase_C-like"/>
</dbReference>
<keyword evidence="3" id="KW-0378">Hydrolase</keyword>
<reference evidence="3" key="2">
    <citation type="submission" date="2023-04" db="EMBL/GenBank/DDBJ databases">
        <title>Paracnuella aquatica gen. nov., sp. nov., a member of the family Chitinophagaceae isolated from a hot spring.</title>
        <authorList>
            <person name="Wang C."/>
        </authorList>
    </citation>
    <scope>NUCLEOTIDE SEQUENCE</scope>
    <source>
        <strain evidence="3">LB-8</strain>
    </source>
</reference>
<dbReference type="Gene3D" id="3.40.50.300">
    <property type="entry name" value="P-loop containing nucleotide triphosphate hydrolases"/>
    <property type="match status" value="2"/>
</dbReference>
<feature type="compositionally biased region" description="Basic and acidic residues" evidence="1">
    <location>
        <begin position="553"/>
        <end position="562"/>
    </location>
</feature>
<dbReference type="InterPro" id="IPR013670">
    <property type="entry name" value="EcoEI_R_C_dom"/>
</dbReference>
<feature type="compositionally biased region" description="Pro residues" evidence="1">
    <location>
        <begin position="600"/>
        <end position="610"/>
    </location>
</feature>
<dbReference type="CDD" id="cd18032">
    <property type="entry name" value="DEXHc_RE_I_III_res"/>
    <property type="match status" value="1"/>
</dbReference>
<dbReference type="EMBL" id="JAOTIF010000001">
    <property type="protein sequence ID" value="MCU7548138.1"/>
    <property type="molecule type" value="Genomic_DNA"/>
</dbReference>
<keyword evidence="3" id="KW-0547">Nucleotide-binding</keyword>
<feature type="region of interest" description="Disordered" evidence="1">
    <location>
        <begin position="553"/>
        <end position="614"/>
    </location>
</feature>
<dbReference type="InterPro" id="IPR007409">
    <property type="entry name" value="Restrct_endonuc_type1_HsdR_N"/>
</dbReference>
<dbReference type="AlphaFoldDB" id="A0A9X3BGV7"/>
<sequence length="798" mass="91317">MIDKKLLSERDICTKLITPALQKAGWDVDTQILEEVSFTNGKVYVRGKLTARGERKRADYILYYNSNPIAVIEAKDNNHTIGSGIQQALGYAKILDIPCVFSSNGDGFLFHDRTASENIEQELSLDHFPSPDDLWKKFKSYKGIQTPEEERIVSQPYFEDGSGRKPRYYQEIAINRTIEAVAKGQDRILLVMATGTGKTYTAFQIVYRLWKAGVKKRILFLADRNALVDQTKRGDFKHFRDKMTVVKNRKVDKSYEIYLALYQGLSGSEDADNIYKQFSRDFFDLIIVDECHRGSAAEDSAWRDILLYYKNATHIGLTATPKETKEISNIEYFGDPLYTYSLKQGIDDGFLAPYKVIRVTLNTDTEEGWRPGKGKRDKKGNEVADRIYNRKDYDKNIVIDERTETVAKKVTEFLKATDRFSKTIIFCVDIDHAERMRYAIANENADLVAENYKYVMQITGDNDEGKRELDNFINPEERYPVIATTSKLMTTGVDAQTCKLIVLDSNIQSMTEFKQIIGRGTRINEAFDKLYFTILDFRNATKLFADKKFDGDPIKIKEKGENDPPVDPDEEEGGSDGYPAPDEDDNNGNINEDEQKPKGTPKPVPQPPTPPREKVYVNGVDVSVLQSQELYFDVNGKLITKNLKDYTKEIVRGQYASLNEFLNKWNEADRKAAIIKELEEQGVMVSTLQDAVNREVDLFDLICHVAFDQQPLTRKERANNVKKRNYFVKYGEQSRKVLEALLDKYADEGIATIESTEVLSIDPFTKFGTPIEIIKRFGSRDKYRSAIKELEEQLYKLA</sequence>
<evidence type="ECO:0000313" key="3">
    <source>
        <dbReference type="EMBL" id="MCU7548138.1"/>
    </source>
</evidence>
<dbReference type="GO" id="GO:0009307">
    <property type="term" value="P:DNA restriction-modification system"/>
    <property type="evidence" value="ECO:0007669"/>
    <property type="project" value="UniProtKB-KW"/>
</dbReference>
<keyword evidence="3" id="KW-0067">ATP-binding</keyword>
<reference evidence="3" key="1">
    <citation type="submission" date="2022-09" db="EMBL/GenBank/DDBJ databases">
        <authorList>
            <person name="Yuan C."/>
            <person name="Ke Z."/>
        </authorList>
    </citation>
    <scope>NUCLEOTIDE SEQUENCE</scope>
    <source>
        <strain evidence="3">LB-8</strain>
    </source>
</reference>
<evidence type="ECO:0000313" key="4">
    <source>
        <dbReference type="Proteomes" id="UP001155483"/>
    </source>
</evidence>
<dbReference type="Pfam" id="PF00271">
    <property type="entry name" value="Helicase_C"/>
    <property type="match status" value="1"/>
</dbReference>
<dbReference type="PANTHER" id="PTHR47396:SF1">
    <property type="entry name" value="ATP-DEPENDENT HELICASE IRC3-RELATED"/>
    <property type="match status" value="1"/>
</dbReference>
<comment type="caution">
    <text evidence="3">The sequence shown here is derived from an EMBL/GenBank/DDBJ whole genome shotgun (WGS) entry which is preliminary data.</text>
</comment>
<dbReference type="GO" id="GO:0005829">
    <property type="term" value="C:cytosol"/>
    <property type="evidence" value="ECO:0007669"/>
    <property type="project" value="TreeGrafter"/>
</dbReference>
<dbReference type="InterPro" id="IPR027417">
    <property type="entry name" value="P-loop_NTPase"/>
</dbReference>
<dbReference type="Pfam" id="PF04851">
    <property type="entry name" value="ResIII"/>
    <property type="match status" value="1"/>
</dbReference>
<dbReference type="GO" id="GO:0003677">
    <property type="term" value="F:DNA binding"/>
    <property type="evidence" value="ECO:0007669"/>
    <property type="project" value="UniProtKB-KW"/>
</dbReference>
<dbReference type="Proteomes" id="UP001155483">
    <property type="component" value="Unassembled WGS sequence"/>
</dbReference>
<dbReference type="InterPro" id="IPR014001">
    <property type="entry name" value="Helicase_ATP-bd"/>
</dbReference>
<dbReference type="SMART" id="SM00487">
    <property type="entry name" value="DEXDc"/>
    <property type="match status" value="1"/>
</dbReference>
<accession>A0A9X3BGV7</accession>
<dbReference type="GO" id="GO:0004386">
    <property type="term" value="F:helicase activity"/>
    <property type="evidence" value="ECO:0007669"/>
    <property type="project" value="UniProtKB-KW"/>
</dbReference>
<protein>
    <submittedName>
        <fullName evidence="3">DEAD/DEAH box helicase family protein</fullName>
    </submittedName>
</protein>
<feature type="domain" description="Helicase ATP-binding" evidence="2">
    <location>
        <begin position="179"/>
        <end position="339"/>
    </location>
</feature>
<dbReference type="Pfam" id="PF04313">
    <property type="entry name" value="HSDR_N"/>
    <property type="match status" value="1"/>
</dbReference>
<evidence type="ECO:0000256" key="1">
    <source>
        <dbReference type="SAM" id="MobiDB-lite"/>
    </source>
</evidence>
<dbReference type="GO" id="GO:0009035">
    <property type="term" value="F:type I site-specific deoxyribonuclease activity"/>
    <property type="evidence" value="ECO:0007669"/>
    <property type="project" value="UniProtKB-EC"/>
</dbReference>
<gene>
    <name evidence="3" type="ORF">OCK74_03390</name>
</gene>
<dbReference type="PROSITE" id="PS51192">
    <property type="entry name" value="HELICASE_ATP_BIND_1"/>
    <property type="match status" value="1"/>
</dbReference>
<keyword evidence="3" id="KW-0347">Helicase</keyword>
<dbReference type="CDD" id="cd18799">
    <property type="entry name" value="SF2_C_EcoAI-like"/>
    <property type="match status" value="1"/>
</dbReference>
<dbReference type="Gene3D" id="3.90.1570.30">
    <property type="match status" value="1"/>
</dbReference>
<proteinExistence type="predicted"/>
<dbReference type="Pfam" id="PF08463">
    <property type="entry name" value="EcoEI_R_C"/>
    <property type="match status" value="1"/>
</dbReference>
<name>A0A9X3BGV7_9BACT</name>
<dbReference type="PANTHER" id="PTHR47396">
    <property type="entry name" value="TYPE I RESTRICTION ENZYME ECOKI R PROTEIN"/>
    <property type="match status" value="1"/>
</dbReference>
<dbReference type="NCBIfam" id="NF046051">
    <property type="entry name" value="restrict_EcoAI"/>
    <property type="match status" value="1"/>
</dbReference>
<dbReference type="InterPro" id="IPR006935">
    <property type="entry name" value="Helicase/UvrB_N"/>
</dbReference>
<evidence type="ECO:0000259" key="2">
    <source>
        <dbReference type="PROSITE" id="PS51192"/>
    </source>
</evidence>
<keyword evidence="4" id="KW-1185">Reference proteome</keyword>
<dbReference type="GO" id="GO:0005524">
    <property type="term" value="F:ATP binding"/>
    <property type="evidence" value="ECO:0007669"/>
    <property type="project" value="UniProtKB-KW"/>
</dbReference>